<feature type="transmembrane region" description="Helical" evidence="1">
    <location>
        <begin position="42"/>
        <end position="61"/>
    </location>
</feature>
<accession>A0A4R5U4H6</accession>
<evidence type="ECO:0000256" key="1">
    <source>
        <dbReference type="SAM" id="Phobius"/>
    </source>
</evidence>
<keyword evidence="3" id="KW-1185">Reference proteome</keyword>
<sequence length="62" mass="6887">MTFIANFYEWAVENTALAILVAFFAILLLAIAFALAPFMAKAALVGLFFVGVIYMVVEFMFN</sequence>
<keyword evidence="1" id="KW-0472">Membrane</keyword>
<organism evidence="2 3">
    <name type="scientific">Luteimonas aestuarii</name>
    <dbReference type="NCBI Taxonomy" id="453837"/>
    <lineage>
        <taxon>Bacteria</taxon>
        <taxon>Pseudomonadati</taxon>
        <taxon>Pseudomonadota</taxon>
        <taxon>Gammaproteobacteria</taxon>
        <taxon>Lysobacterales</taxon>
        <taxon>Lysobacteraceae</taxon>
        <taxon>Luteimonas</taxon>
    </lineage>
</organism>
<proteinExistence type="predicted"/>
<keyword evidence="1" id="KW-1133">Transmembrane helix</keyword>
<comment type="caution">
    <text evidence="2">The sequence shown here is derived from an EMBL/GenBank/DDBJ whole genome shotgun (WGS) entry which is preliminary data.</text>
</comment>
<dbReference type="AlphaFoldDB" id="A0A4R5U4H6"/>
<evidence type="ECO:0000313" key="2">
    <source>
        <dbReference type="EMBL" id="TDK28539.1"/>
    </source>
</evidence>
<dbReference type="Proteomes" id="UP000294796">
    <property type="component" value="Unassembled WGS sequence"/>
</dbReference>
<reference evidence="2 3" key="1">
    <citation type="submission" date="2019-03" db="EMBL/GenBank/DDBJ databases">
        <title>Luteimonas zhaokaii sp.nov., isolated from the rectal contents of Plateau pika in Yushu, Qinghai Province, China.</title>
        <authorList>
            <person name="Zhang G."/>
        </authorList>
    </citation>
    <scope>NUCLEOTIDE SEQUENCE [LARGE SCALE GENOMIC DNA]</scope>
    <source>
        <strain evidence="2 3">B9</strain>
    </source>
</reference>
<dbReference type="EMBL" id="SMTF01000001">
    <property type="protein sequence ID" value="TDK28539.1"/>
    <property type="molecule type" value="Genomic_DNA"/>
</dbReference>
<name>A0A4R5U4H6_9GAMM</name>
<keyword evidence="1" id="KW-0812">Transmembrane</keyword>
<dbReference type="RefSeq" id="WP_133320360.1">
    <property type="nucleotide sequence ID" value="NZ_SMTF01000001.1"/>
</dbReference>
<evidence type="ECO:0000313" key="3">
    <source>
        <dbReference type="Proteomes" id="UP000294796"/>
    </source>
</evidence>
<protein>
    <submittedName>
        <fullName evidence="2">Uncharacterized protein</fullName>
    </submittedName>
</protein>
<feature type="transmembrane region" description="Helical" evidence="1">
    <location>
        <begin position="16"/>
        <end position="35"/>
    </location>
</feature>
<gene>
    <name evidence="2" type="ORF">E2F46_01240</name>
</gene>